<dbReference type="InterPro" id="IPR000276">
    <property type="entry name" value="GPCR_Rhodpsn"/>
</dbReference>
<evidence type="ECO:0000256" key="2">
    <source>
        <dbReference type="ARBA" id="ARBA00010663"/>
    </source>
</evidence>
<feature type="domain" description="G-protein coupled receptors family 1 profile" evidence="9">
    <location>
        <begin position="89"/>
        <end position="172"/>
    </location>
</feature>
<dbReference type="EMBL" id="MF988327">
    <property type="protein sequence ID" value="AVI09460.1"/>
    <property type="molecule type" value="mRNA"/>
</dbReference>
<comment type="similarity">
    <text evidence="2">Belongs to the G-protein coupled receptor 1 family.</text>
</comment>
<keyword evidence="6 8" id="KW-0472">Membrane</keyword>
<dbReference type="GO" id="GO:0005886">
    <property type="term" value="C:plasma membrane"/>
    <property type="evidence" value="ECO:0007669"/>
    <property type="project" value="UniProtKB-SubCell"/>
</dbReference>
<dbReference type="PROSITE" id="PS50262">
    <property type="entry name" value="G_PROTEIN_RECEP_F1_2"/>
    <property type="match status" value="1"/>
</dbReference>
<evidence type="ECO:0000256" key="6">
    <source>
        <dbReference type="ARBA" id="ARBA00023136"/>
    </source>
</evidence>
<evidence type="ECO:0000256" key="7">
    <source>
        <dbReference type="ARBA" id="ARBA00023170"/>
    </source>
</evidence>
<name>A0A2P1A8S6_AEDAE</name>
<dbReference type="PRINTS" id="PR00237">
    <property type="entry name" value="GPCRRHODOPSN"/>
</dbReference>
<dbReference type="GO" id="GO:0032870">
    <property type="term" value="P:cellular response to hormone stimulus"/>
    <property type="evidence" value="ECO:0007669"/>
    <property type="project" value="TreeGrafter"/>
</dbReference>
<keyword evidence="3" id="KW-1003">Cell membrane</keyword>
<keyword evidence="5 8" id="KW-1133">Transmembrane helix</keyword>
<feature type="transmembrane region" description="Helical" evidence="8">
    <location>
        <begin position="110"/>
        <end position="129"/>
    </location>
</feature>
<organism evidence="10">
    <name type="scientific">Aedes aegypti</name>
    <name type="common">Yellowfever mosquito</name>
    <name type="synonym">Culex aegypti</name>
    <dbReference type="NCBI Taxonomy" id="7159"/>
    <lineage>
        <taxon>Eukaryota</taxon>
        <taxon>Metazoa</taxon>
        <taxon>Ecdysozoa</taxon>
        <taxon>Arthropoda</taxon>
        <taxon>Hexapoda</taxon>
        <taxon>Insecta</taxon>
        <taxon>Pterygota</taxon>
        <taxon>Neoptera</taxon>
        <taxon>Endopterygota</taxon>
        <taxon>Diptera</taxon>
        <taxon>Nematocera</taxon>
        <taxon>Culicoidea</taxon>
        <taxon>Culicidae</taxon>
        <taxon>Culicinae</taxon>
        <taxon>Aedini</taxon>
        <taxon>Aedes</taxon>
        <taxon>Stegomyia</taxon>
    </lineage>
</organism>
<dbReference type="GO" id="GO:0097003">
    <property type="term" value="F:adipokinetic hormone receptor activity"/>
    <property type="evidence" value="ECO:0007669"/>
    <property type="project" value="TreeGrafter"/>
</dbReference>
<dbReference type="GO" id="GO:0042277">
    <property type="term" value="F:peptide binding"/>
    <property type="evidence" value="ECO:0007669"/>
    <property type="project" value="TreeGrafter"/>
</dbReference>
<dbReference type="Gene3D" id="1.20.1070.10">
    <property type="entry name" value="Rhodopsin 7-helix transmembrane proteins"/>
    <property type="match status" value="1"/>
</dbReference>
<evidence type="ECO:0000256" key="5">
    <source>
        <dbReference type="ARBA" id="ARBA00022989"/>
    </source>
</evidence>
<evidence type="ECO:0000256" key="8">
    <source>
        <dbReference type="SAM" id="Phobius"/>
    </source>
</evidence>
<reference evidence="10" key="1">
    <citation type="journal article" date="2018" name="Biochem. Biophys. Res. Commun.">
        <title>Functional characterization and quantitative expression analysis of two GnRH-related peptide receptors in the mosquito, Aedes aegypti.</title>
        <authorList>
            <person name="Oryan A."/>
            <person name="Wahedi A."/>
            <person name="Paluzzi J.V."/>
        </authorList>
    </citation>
    <scope>NUCLEOTIDE SEQUENCE</scope>
</reference>
<feature type="transmembrane region" description="Helical" evidence="8">
    <location>
        <begin position="149"/>
        <end position="169"/>
    </location>
</feature>
<dbReference type="PANTHER" id="PTHR24241">
    <property type="entry name" value="NEUROPEPTIDE RECEPTOR-RELATED G-PROTEIN COUPLED RECEPTOR"/>
    <property type="match status" value="1"/>
</dbReference>
<dbReference type="Pfam" id="PF00001">
    <property type="entry name" value="7tm_1"/>
    <property type="match status" value="1"/>
</dbReference>
<comment type="subcellular location">
    <subcellularLocation>
        <location evidence="1">Cell membrane</location>
        <topology evidence="1">Multi-pass membrane protein</topology>
    </subcellularLocation>
</comment>
<dbReference type="AlphaFoldDB" id="A0A2P1A8S6"/>
<proteinExistence type="evidence at transcript level"/>
<keyword evidence="7 10" id="KW-0675">Receptor</keyword>
<keyword evidence="4 8" id="KW-0812">Transmembrane</keyword>
<sequence length="172" mass="19484">MSNAILKTERDEVLNYSHSYGENYNNDVNTMPYVLSSSTSKTGVFDNETWYGTNSSNWNEPLPIDMQFNDGHKLQIVVYSVLMVISAIGNITVLALLIKRRLKSHSRIDMMLTHLAIADLLVTFLMMPLEIGWAATVQWRAGDIMCRVMAFFRTFGLHLSSFVLVCISVDSH</sequence>
<evidence type="ECO:0000256" key="4">
    <source>
        <dbReference type="ARBA" id="ARBA00022692"/>
    </source>
</evidence>
<feature type="transmembrane region" description="Helical" evidence="8">
    <location>
        <begin position="76"/>
        <end position="98"/>
    </location>
</feature>
<dbReference type="VEuPathDB" id="VectorBase:AAEL011325"/>
<accession>A0A2P1A8S6</accession>
<evidence type="ECO:0000259" key="9">
    <source>
        <dbReference type="PROSITE" id="PS50262"/>
    </source>
</evidence>
<dbReference type="InterPro" id="IPR017452">
    <property type="entry name" value="GPCR_Rhodpsn_7TM"/>
</dbReference>
<protein>
    <submittedName>
        <fullName evidence="10">AKH receptor isoform 1b</fullName>
    </submittedName>
</protein>
<dbReference type="PANTHER" id="PTHR24241:SF59">
    <property type="entry name" value="ADIPOKINETIC HORMONE RECEPTOR, ISOFORM C"/>
    <property type="match status" value="1"/>
</dbReference>
<evidence type="ECO:0000256" key="1">
    <source>
        <dbReference type="ARBA" id="ARBA00004651"/>
    </source>
</evidence>
<evidence type="ECO:0000256" key="3">
    <source>
        <dbReference type="ARBA" id="ARBA00022475"/>
    </source>
</evidence>
<dbReference type="SUPFAM" id="SSF81321">
    <property type="entry name" value="Family A G protein-coupled receptor-like"/>
    <property type="match status" value="1"/>
</dbReference>
<evidence type="ECO:0000313" key="10">
    <source>
        <dbReference type="EMBL" id="AVI09460.1"/>
    </source>
</evidence>
<dbReference type="GO" id="GO:0004930">
    <property type="term" value="F:G protein-coupled receptor activity"/>
    <property type="evidence" value="ECO:0007669"/>
    <property type="project" value="InterPro"/>
</dbReference>